<evidence type="ECO:0000313" key="6">
    <source>
        <dbReference type="Proteomes" id="UP000436822"/>
    </source>
</evidence>
<dbReference type="SUPFAM" id="SSF64518">
    <property type="entry name" value="Phase 1 flagellin"/>
    <property type="match status" value="1"/>
</dbReference>
<comment type="subcellular location">
    <subcellularLocation>
        <location evidence="1">Bacterial flagellum</location>
    </subcellularLocation>
</comment>
<dbReference type="OrthoDB" id="7312911at2"/>
<comment type="caution">
    <text evidence="5">The sequence shown here is derived from an EMBL/GenBank/DDBJ whole genome shotgun (WGS) entry which is preliminary data.</text>
</comment>
<sequence>MQFSSLGNLAQSLISRQQNASLKSELARLTSELVTGKTSDLGKRTGGDFAPSASITRELELQDAYSLVRAEVKPRLDATQGALEAIQNTVGSFGTDLLAATTLDQSGAVSAQLATSREKFDAVVSYLNSSVGGVSLFAGTEIDGAALASSDDILASLTAATATATTGPDFEAAMNDWFFSAGGGFETDAYQGGPIAAQNTQIGPNTSVKPTLTADADEIRQLLKDLASVVLISEGALTADPSGRDDILIAASEGLINGRSDIIDIQANIGLSQEALETAEARSAAIVLSLTEAQSRITSVDTYEVASRLEEVQLGLESLYLITAKTSRLNLTEYLR</sequence>
<protein>
    <submittedName>
        <fullName evidence="5">Flagellin</fullName>
    </submittedName>
</protein>
<dbReference type="GO" id="GO:0009288">
    <property type="term" value="C:bacterial-type flagellum"/>
    <property type="evidence" value="ECO:0007669"/>
    <property type="project" value="UniProtKB-SubCell"/>
</dbReference>
<dbReference type="InterPro" id="IPR001029">
    <property type="entry name" value="Flagellin_N"/>
</dbReference>
<name>A0A6N6JEY8_9RHOB</name>
<dbReference type="AlphaFoldDB" id="A0A6N6JEY8"/>
<dbReference type="EMBL" id="BLJE01000002">
    <property type="protein sequence ID" value="GFE64694.1"/>
    <property type="molecule type" value="Genomic_DNA"/>
</dbReference>
<keyword evidence="5" id="KW-0282">Flagellum</keyword>
<dbReference type="Proteomes" id="UP000436822">
    <property type="component" value="Unassembled WGS sequence"/>
</dbReference>
<evidence type="ECO:0000256" key="3">
    <source>
        <dbReference type="ARBA" id="ARBA00023143"/>
    </source>
</evidence>
<dbReference type="Gene3D" id="1.20.1330.10">
    <property type="entry name" value="f41 fragment of flagellin, N-terminal domain"/>
    <property type="match status" value="1"/>
</dbReference>
<dbReference type="RefSeq" id="WP_159806068.1">
    <property type="nucleotide sequence ID" value="NZ_BLJE01000002.1"/>
</dbReference>
<organism evidence="5 6">
    <name type="scientific">Litoreibacter roseus</name>
    <dbReference type="NCBI Taxonomy" id="2601869"/>
    <lineage>
        <taxon>Bacteria</taxon>
        <taxon>Pseudomonadati</taxon>
        <taxon>Pseudomonadota</taxon>
        <taxon>Alphaproteobacteria</taxon>
        <taxon>Rhodobacterales</taxon>
        <taxon>Roseobacteraceae</taxon>
        <taxon>Litoreibacter</taxon>
    </lineage>
</organism>
<dbReference type="GO" id="GO:0005576">
    <property type="term" value="C:extracellular region"/>
    <property type="evidence" value="ECO:0007669"/>
    <property type="project" value="UniProtKB-SubCell"/>
</dbReference>
<dbReference type="Pfam" id="PF00669">
    <property type="entry name" value="Flagellin_N"/>
    <property type="match status" value="1"/>
</dbReference>
<keyword evidence="5" id="KW-0966">Cell projection</keyword>
<keyword evidence="5" id="KW-0969">Cilium</keyword>
<proteinExistence type="inferred from homology"/>
<gene>
    <name evidence="5" type="primary">flgL</name>
    <name evidence="5" type="ORF">KIN_17680</name>
</gene>
<evidence type="ECO:0000259" key="4">
    <source>
        <dbReference type="Pfam" id="PF00669"/>
    </source>
</evidence>
<dbReference type="GO" id="GO:0005198">
    <property type="term" value="F:structural molecule activity"/>
    <property type="evidence" value="ECO:0007669"/>
    <property type="project" value="UniProtKB-UniRule"/>
</dbReference>
<evidence type="ECO:0000256" key="2">
    <source>
        <dbReference type="ARBA" id="ARBA00005709"/>
    </source>
</evidence>
<evidence type="ECO:0000256" key="1">
    <source>
        <dbReference type="ARBA" id="ARBA00004365"/>
    </source>
</evidence>
<feature type="domain" description="Flagellin N-terminal" evidence="4">
    <location>
        <begin position="10"/>
        <end position="140"/>
    </location>
</feature>
<accession>A0A6N6JEY8</accession>
<keyword evidence="3" id="KW-0975">Bacterial flagellum</keyword>
<reference evidence="5 6" key="1">
    <citation type="submission" date="2019-12" db="EMBL/GenBank/DDBJ databases">
        <title>Litoreibacter badius sp. nov., a novel bacteriochlorophyll a-containing bacterium in the genus Litoreibacter.</title>
        <authorList>
            <person name="Kanamuro M."/>
            <person name="Takabe Y."/>
            <person name="Mori K."/>
            <person name="Takaichi S."/>
            <person name="Hanada S."/>
        </authorList>
    </citation>
    <scope>NUCLEOTIDE SEQUENCE [LARGE SCALE GENOMIC DNA]</scope>
    <source>
        <strain evidence="5 6">K6</strain>
    </source>
</reference>
<comment type="similarity">
    <text evidence="2">Belongs to the bacterial flagellin family.</text>
</comment>
<keyword evidence="6" id="KW-1185">Reference proteome</keyword>
<evidence type="ECO:0000313" key="5">
    <source>
        <dbReference type="EMBL" id="GFE64694.1"/>
    </source>
</evidence>